<dbReference type="Gene3D" id="3.40.50.410">
    <property type="entry name" value="von Willebrand factor, type A domain"/>
    <property type="match status" value="1"/>
</dbReference>
<evidence type="ECO:0000259" key="8">
    <source>
        <dbReference type="Pfam" id="PF23619"/>
    </source>
</evidence>
<dbReference type="PANTHER" id="PTHR14905">
    <property type="entry name" value="NG37"/>
    <property type="match status" value="1"/>
</dbReference>
<comment type="caution">
    <text evidence="11">The sequence shown here is derived from an EMBL/GenBank/DDBJ whole genome shotgun (WGS) entry which is preliminary data.</text>
</comment>
<accession>A0A9D3Q1I2</accession>
<keyword evidence="12" id="KW-1185">Reference proteome</keyword>
<dbReference type="InterPro" id="IPR056861">
    <property type="entry name" value="HMCN1-like_VWA"/>
</dbReference>
<evidence type="ECO:0000256" key="3">
    <source>
        <dbReference type="ARBA" id="ARBA00022729"/>
    </source>
</evidence>
<dbReference type="Pfam" id="PF23610">
    <property type="entry name" value="VWA7_4"/>
    <property type="match status" value="1"/>
</dbReference>
<comment type="subcellular location">
    <subcellularLocation>
        <location evidence="1">Secreted</location>
    </subcellularLocation>
</comment>
<feature type="domain" description="VWA7 N-terminal" evidence="10">
    <location>
        <begin position="83"/>
        <end position="300"/>
    </location>
</feature>
<evidence type="ECO:0000259" key="6">
    <source>
        <dbReference type="Pfam" id="PF23560"/>
    </source>
</evidence>
<dbReference type="EMBL" id="JAFDVH010000009">
    <property type="protein sequence ID" value="KAG7470601.1"/>
    <property type="molecule type" value="Genomic_DNA"/>
</dbReference>
<dbReference type="Pfam" id="PF25106">
    <property type="entry name" value="VWA_4"/>
    <property type="match status" value="1"/>
</dbReference>
<dbReference type="Proteomes" id="UP001046870">
    <property type="component" value="Chromosome 9"/>
</dbReference>
<keyword evidence="3" id="KW-0732">Signal</keyword>
<proteinExistence type="predicted"/>
<feature type="region of interest" description="Disordered" evidence="5">
    <location>
        <begin position="876"/>
        <end position="903"/>
    </location>
</feature>
<dbReference type="Pfam" id="PF23560">
    <property type="entry name" value="GBD_Hemicentin"/>
    <property type="match status" value="1"/>
</dbReference>
<feature type="domain" description="VWA7 Ig-like" evidence="8">
    <location>
        <begin position="716"/>
        <end position="817"/>
    </location>
</feature>
<dbReference type="InterPro" id="IPR057613">
    <property type="entry name" value="VWA7_4"/>
</dbReference>
<dbReference type="Pfam" id="PF23619">
    <property type="entry name" value="Ig_VWA7"/>
    <property type="match status" value="1"/>
</dbReference>
<dbReference type="Pfam" id="PF25107">
    <property type="entry name" value="VWA7_N"/>
    <property type="match status" value="1"/>
</dbReference>
<reference evidence="11" key="1">
    <citation type="submission" date="2021-01" db="EMBL/GenBank/DDBJ databases">
        <authorList>
            <person name="Zahm M."/>
            <person name="Roques C."/>
            <person name="Cabau C."/>
            <person name="Klopp C."/>
            <person name="Donnadieu C."/>
            <person name="Jouanno E."/>
            <person name="Lampietro C."/>
            <person name="Louis A."/>
            <person name="Herpin A."/>
            <person name="Echchiki A."/>
            <person name="Berthelot C."/>
            <person name="Parey E."/>
            <person name="Roest-Crollius H."/>
            <person name="Braasch I."/>
            <person name="Postlethwait J."/>
            <person name="Bobe J."/>
            <person name="Montfort J."/>
            <person name="Bouchez O."/>
            <person name="Begum T."/>
            <person name="Mejri S."/>
            <person name="Adams A."/>
            <person name="Chen W.-J."/>
            <person name="Guiguen Y."/>
        </authorList>
    </citation>
    <scope>NUCLEOTIDE SEQUENCE</scope>
    <source>
        <strain evidence="11">YG-15Mar2019-1</strain>
        <tissue evidence="11">Brain</tissue>
    </source>
</reference>
<feature type="domain" description="VWA7 beta-sandwich" evidence="7">
    <location>
        <begin position="602"/>
        <end position="711"/>
    </location>
</feature>
<evidence type="ECO:0000256" key="5">
    <source>
        <dbReference type="SAM" id="MobiDB-lite"/>
    </source>
</evidence>
<protein>
    <recommendedName>
        <fullName evidence="13">von Willebrand factor A domain-containing protein 7</fullName>
    </recommendedName>
</protein>
<dbReference type="InterPro" id="IPR056862">
    <property type="entry name" value="VWA7_N"/>
</dbReference>
<evidence type="ECO:0008006" key="13">
    <source>
        <dbReference type="Google" id="ProtNLM"/>
    </source>
</evidence>
<name>A0A9D3Q1I2_MEGAT</name>
<keyword evidence="2" id="KW-0964">Secreted</keyword>
<dbReference type="PANTHER" id="PTHR14905:SF23">
    <property type="entry name" value="VON WILLEBRAND FACTOR A DOMAIN-CONTAINING PROTEIN 7 ISOFORM X1"/>
    <property type="match status" value="1"/>
</dbReference>
<organism evidence="11 12">
    <name type="scientific">Megalops atlanticus</name>
    <name type="common">Tarpon</name>
    <name type="synonym">Clupea gigantea</name>
    <dbReference type="NCBI Taxonomy" id="7932"/>
    <lineage>
        <taxon>Eukaryota</taxon>
        <taxon>Metazoa</taxon>
        <taxon>Chordata</taxon>
        <taxon>Craniata</taxon>
        <taxon>Vertebrata</taxon>
        <taxon>Euteleostomi</taxon>
        <taxon>Actinopterygii</taxon>
        <taxon>Neopterygii</taxon>
        <taxon>Teleostei</taxon>
        <taxon>Elopiformes</taxon>
        <taxon>Megalopidae</taxon>
        <taxon>Megalops</taxon>
    </lineage>
</organism>
<dbReference type="InterPro" id="IPR057615">
    <property type="entry name" value="Ig_VWA7"/>
</dbReference>
<evidence type="ECO:0000259" key="9">
    <source>
        <dbReference type="Pfam" id="PF25106"/>
    </source>
</evidence>
<dbReference type="InterPro" id="IPR036465">
    <property type="entry name" value="vWFA_dom_sf"/>
</dbReference>
<dbReference type="InterPro" id="IPR052577">
    <property type="entry name" value="VWA7"/>
</dbReference>
<feature type="domain" description="Hemicentin-1-like von Willebrand factor A" evidence="9">
    <location>
        <begin position="310"/>
        <end position="483"/>
    </location>
</feature>
<dbReference type="OrthoDB" id="301415at2759"/>
<evidence type="ECO:0000313" key="12">
    <source>
        <dbReference type="Proteomes" id="UP001046870"/>
    </source>
</evidence>
<dbReference type="InterPro" id="IPR056475">
    <property type="entry name" value="GBD_Hemicentin/VWA7"/>
</dbReference>
<dbReference type="GO" id="GO:0005576">
    <property type="term" value="C:extracellular region"/>
    <property type="evidence" value="ECO:0007669"/>
    <property type="project" value="UniProtKB-SubCell"/>
</dbReference>
<evidence type="ECO:0000256" key="4">
    <source>
        <dbReference type="ARBA" id="ARBA00023180"/>
    </source>
</evidence>
<evidence type="ECO:0000313" key="11">
    <source>
        <dbReference type="EMBL" id="KAG7470601.1"/>
    </source>
</evidence>
<evidence type="ECO:0000259" key="10">
    <source>
        <dbReference type="Pfam" id="PF25107"/>
    </source>
</evidence>
<dbReference type="SUPFAM" id="SSF53300">
    <property type="entry name" value="vWA-like"/>
    <property type="match status" value="1"/>
</dbReference>
<evidence type="ECO:0000259" key="7">
    <source>
        <dbReference type="Pfam" id="PF23610"/>
    </source>
</evidence>
<evidence type="ECO:0000256" key="1">
    <source>
        <dbReference type="ARBA" id="ARBA00004613"/>
    </source>
</evidence>
<sequence>MAERKSGGGMWDRIRIGLCVLSCLLLAPPGCLAFLPNFWSRVLTLSWDSYTHQYMTEQALLNITLDTLRRLPARRHGDAGDEAELGRGFWRAVREVVQSNAAMDFLSTTRSDPVYHFDSECIEGAIEMLRESWSQTLLSARAREYQGARVSLGRLLHSLQDFYSHSNWVEMGQTSVYLHLLHPGEPSLPMASEDMPTCTDCDSITCWNNILPELTQKEHPLLTTGYFGTDPAKPPGKCSHGGVLDSSRAQRARGGINKDSTSPLFSPHHYLHGDAARLASAATAAVLQDLRDAVGAAEFLRLFSVRQQPALVFVMDTTGSMFEEITAARLRAHSIIQARADAPKRPGTYLLVPFHDPDVGPAYETEDPERFIQYLEDLMPLGGGDEPEMCLTAIQLALTRSPPLSDIFVFTDASPKDAYLYSAVEALTREKQSKVSFLLTEDPGHIRRVRGVRKRREVLSPDRFSLYSSLSSVSGGLTIFTTNSDIYSVSSIVQDNIVASKVTLLHVESDSVSVSSHSFRVDSAVRTVTLHLTGTLTHCVLSSPSGDHQSLLDQSGPLAELKHFKGLYRITLLPPIEPGQWDLSASAEGPVTLNVIGDSNMDFLYYFAVEANDTHPGLARVEGSPVAGVQTFLVLSVMGLSSNEDASFSHVTLLGANGESLLRVPLNSSSSPSSGEELVGWMESVPREPFCVRLSGKDGRGNKLERVSTEMIQPTHVQIQVLAAPHLVLGRNTTVSFDVWNHGPARHFILTADDDHGFLTQRGPHRLSVGERGTVRGEVELKTPEDTESGGAVTLTLTVRALDSYDANYAVAHLTIIPQTRDMTPPSCSPMRVEAACPPLCSQASWTVSLMVADRGRSGLAALQLSQGQGVLTLLRRQEGRRGQGSAEGKGTPEEPRLLQDQPPFNVSAWAGGAPLRVRYTASCCAPLAELIAWDGAGNMRRCHLSSSQQRETLESNSSSMAQKTAVTPPTLLWGLMGALLIMLALV</sequence>
<keyword evidence="4" id="KW-0325">Glycoprotein</keyword>
<dbReference type="AlphaFoldDB" id="A0A9D3Q1I2"/>
<gene>
    <name evidence="11" type="ORF">MATL_G00115630</name>
</gene>
<feature type="domain" description="Hemicentin/VWA7 galactose-binding" evidence="6">
    <location>
        <begin position="501"/>
        <end position="600"/>
    </location>
</feature>
<evidence type="ECO:0000256" key="2">
    <source>
        <dbReference type="ARBA" id="ARBA00022525"/>
    </source>
</evidence>